<keyword evidence="9" id="KW-1185">Reference proteome</keyword>
<dbReference type="NCBIfam" id="TIGR03180">
    <property type="entry name" value="UraD_2"/>
    <property type="match status" value="1"/>
</dbReference>
<comment type="pathway">
    <text evidence="2">Purine metabolism; urate degradation; (S)-allantoin from urate: step 3/3.</text>
</comment>
<accession>D5UU53</accession>
<evidence type="ECO:0000256" key="4">
    <source>
        <dbReference type="ARBA" id="ARBA00022631"/>
    </source>
</evidence>
<dbReference type="STRING" id="521096.Tpau_2960"/>
<dbReference type="Gene3D" id="1.10.3330.10">
    <property type="entry name" value="Oxo-4-hydroxy-4-carboxy-5-ureidoimidazoline decarboxylase"/>
    <property type="match status" value="1"/>
</dbReference>
<keyword evidence="6" id="KW-0456">Lyase</keyword>
<keyword evidence="4" id="KW-0659">Purine metabolism</keyword>
<dbReference type="InterPro" id="IPR017595">
    <property type="entry name" value="OHCU_decarboxylase-2"/>
</dbReference>
<evidence type="ECO:0000256" key="3">
    <source>
        <dbReference type="ARBA" id="ARBA00012257"/>
    </source>
</evidence>
<dbReference type="KEGG" id="tpr:Tpau_2960"/>
<dbReference type="NCBIfam" id="NF010372">
    <property type="entry name" value="PRK13798.1"/>
    <property type="match status" value="1"/>
</dbReference>
<gene>
    <name evidence="8" type="ordered locus">Tpau_2960</name>
</gene>
<proteinExistence type="predicted"/>
<comment type="catalytic activity">
    <reaction evidence="1">
        <text>5-hydroxy-2-oxo-4-ureido-2,5-dihydro-1H-imidazole-5-carboxylate + H(+) = (S)-allantoin + CO2</text>
        <dbReference type="Rhea" id="RHEA:26301"/>
        <dbReference type="ChEBI" id="CHEBI:15378"/>
        <dbReference type="ChEBI" id="CHEBI:15678"/>
        <dbReference type="ChEBI" id="CHEBI:16526"/>
        <dbReference type="ChEBI" id="CHEBI:58639"/>
        <dbReference type="EC" id="4.1.1.97"/>
    </reaction>
</comment>
<dbReference type="GO" id="GO:0051997">
    <property type="term" value="F:2-oxo-4-hydroxy-4-carboxy-5-ureidoimidazoline decarboxylase activity"/>
    <property type="evidence" value="ECO:0007669"/>
    <property type="project" value="UniProtKB-EC"/>
</dbReference>
<dbReference type="RefSeq" id="WP_013127568.1">
    <property type="nucleotide sequence ID" value="NC_014158.1"/>
</dbReference>
<keyword evidence="5" id="KW-0210">Decarboxylase</keyword>
<dbReference type="PANTHER" id="PTHR43466">
    <property type="entry name" value="2-OXO-4-HYDROXY-4-CARBOXY-5-UREIDOIMIDAZOLINE DECARBOXYLASE-RELATED"/>
    <property type="match status" value="1"/>
</dbReference>
<dbReference type="PANTHER" id="PTHR43466:SF1">
    <property type="entry name" value="2-OXO-4-HYDROXY-4-CARBOXY-5-UREIDOIMIDAZOLINE DECARBOXYLASE-RELATED"/>
    <property type="match status" value="1"/>
</dbReference>
<evidence type="ECO:0000256" key="1">
    <source>
        <dbReference type="ARBA" id="ARBA00001163"/>
    </source>
</evidence>
<protein>
    <recommendedName>
        <fullName evidence="3">2-oxo-4-hydroxy-4-carboxy-5-ureidoimidazoline decarboxylase</fullName>
        <ecNumber evidence="3">4.1.1.97</ecNumber>
    </recommendedName>
</protein>
<organism evidence="8 9">
    <name type="scientific">Tsukamurella paurometabola (strain ATCC 8368 / DSM 20162 / CCUG 35730 / CIP 100753 / JCM 10117 / KCTC 9821 / NBRC 16120 / NCIMB 702349 / NCTC 13040)</name>
    <name type="common">Corynebacterium paurometabolum</name>
    <dbReference type="NCBI Taxonomy" id="521096"/>
    <lineage>
        <taxon>Bacteria</taxon>
        <taxon>Bacillati</taxon>
        <taxon>Actinomycetota</taxon>
        <taxon>Actinomycetes</taxon>
        <taxon>Mycobacteriales</taxon>
        <taxon>Tsukamurellaceae</taxon>
        <taxon>Tsukamurella</taxon>
    </lineage>
</organism>
<reference evidence="9" key="1">
    <citation type="submission" date="2010-03" db="EMBL/GenBank/DDBJ databases">
        <title>The complete chromosome of Tsukamurella paurometabola DSM 20162.</title>
        <authorList>
            <consortium name="US DOE Joint Genome Institute (JGI-PGF)"/>
            <person name="Lucas S."/>
            <person name="Copeland A."/>
            <person name="Lapidus A."/>
            <person name="Glavina del Rio T."/>
            <person name="Dalin E."/>
            <person name="Tice H."/>
            <person name="Bruce D."/>
            <person name="Goodwin L."/>
            <person name="Pitluck S."/>
            <person name="Kyrpides N."/>
            <person name="Mavromatis K."/>
            <person name="Ivanova N."/>
            <person name="Mikhailova N."/>
            <person name="Munk A.C."/>
            <person name="Brettin T."/>
            <person name="Detter J.C."/>
            <person name="Tapia R."/>
            <person name="Han C."/>
            <person name="Larimer F."/>
            <person name="Land M."/>
            <person name="Hauser L."/>
            <person name="Markowitz V."/>
            <person name="Cheng J.-F."/>
            <person name="Hugenholtz P."/>
            <person name="Woyke T."/>
            <person name="Wu D."/>
            <person name="Jando M."/>
            <person name="Brambilla E."/>
            <person name="Klenk H.-P."/>
            <person name="Eisen J.A."/>
        </authorList>
    </citation>
    <scope>NUCLEOTIDE SEQUENCE [LARGE SCALE GENOMIC DNA]</scope>
    <source>
        <strain evidence="9">ATCC 8368 / DSM 20162 / CCUG 35730 / CIP 100753 / JCM 10117 / KCTC 9821 / NBRC 16120 / NCIMB 702349 / NCTC 13040</strain>
    </source>
</reference>
<evidence type="ECO:0000256" key="2">
    <source>
        <dbReference type="ARBA" id="ARBA00004754"/>
    </source>
</evidence>
<dbReference type="EMBL" id="CP001966">
    <property type="protein sequence ID" value="ADG79556.1"/>
    <property type="molecule type" value="Genomic_DNA"/>
</dbReference>
<evidence type="ECO:0000313" key="9">
    <source>
        <dbReference type="Proteomes" id="UP000001213"/>
    </source>
</evidence>
<feature type="domain" description="Oxo-4-hydroxy-4-carboxy-5-ureidoimidazoline decarboxylase" evidence="7">
    <location>
        <begin position="7"/>
        <end position="160"/>
    </location>
</feature>
<name>D5UU53_TSUPD</name>
<dbReference type="GO" id="GO:0006144">
    <property type="term" value="P:purine nucleobase metabolic process"/>
    <property type="evidence" value="ECO:0007669"/>
    <property type="project" value="UniProtKB-KW"/>
</dbReference>
<dbReference type="GO" id="GO:0019628">
    <property type="term" value="P:urate catabolic process"/>
    <property type="evidence" value="ECO:0007669"/>
    <property type="project" value="TreeGrafter"/>
</dbReference>
<evidence type="ECO:0000259" key="7">
    <source>
        <dbReference type="Pfam" id="PF09349"/>
    </source>
</evidence>
<dbReference type="AlphaFoldDB" id="D5UU53"/>
<evidence type="ECO:0000256" key="6">
    <source>
        <dbReference type="ARBA" id="ARBA00023239"/>
    </source>
</evidence>
<dbReference type="InterPro" id="IPR018020">
    <property type="entry name" value="OHCU_decarboxylase"/>
</dbReference>
<dbReference type="Proteomes" id="UP000001213">
    <property type="component" value="Chromosome"/>
</dbReference>
<evidence type="ECO:0000313" key="8">
    <source>
        <dbReference type="EMBL" id="ADG79556.1"/>
    </source>
</evidence>
<dbReference type="HOGENOM" id="CLU_092522_2_0_11"/>
<reference evidence="8 9" key="2">
    <citation type="journal article" date="2011" name="Stand. Genomic Sci.">
        <title>Complete genome sequence of Tsukamurella paurometabola type strain (no. 33).</title>
        <authorList>
            <person name="Munk A.C."/>
            <person name="Lapidus A."/>
            <person name="Lucas S."/>
            <person name="Nolan M."/>
            <person name="Tice H."/>
            <person name="Cheng J.F."/>
            <person name="Del Rio T.G."/>
            <person name="Goodwin L."/>
            <person name="Pitluck S."/>
            <person name="Liolios K."/>
            <person name="Huntemann M."/>
            <person name="Ivanova N."/>
            <person name="Mavromatis K."/>
            <person name="Mikhailova N."/>
            <person name="Pati A."/>
            <person name="Chen A."/>
            <person name="Palaniappan K."/>
            <person name="Tapia R."/>
            <person name="Han C."/>
            <person name="Land M."/>
            <person name="Hauser L."/>
            <person name="Chang Y.J."/>
            <person name="Jeffries C.D."/>
            <person name="Brettin T."/>
            <person name="Yasawong M."/>
            <person name="Brambilla E.M."/>
            <person name="Rohde M."/>
            <person name="Sikorski J."/>
            <person name="Goker M."/>
            <person name="Detter J.C."/>
            <person name="Woyke T."/>
            <person name="Bristow J."/>
            <person name="Eisen J.A."/>
            <person name="Markowitz V."/>
            <person name="Hugenholtz P."/>
            <person name="Kyrpides N.C."/>
            <person name="Klenk H.P."/>
        </authorList>
    </citation>
    <scope>NUCLEOTIDE SEQUENCE [LARGE SCALE GENOMIC DNA]</scope>
    <source>
        <strain evidence="9">ATCC 8368 / DSM 20162 / CCUG 35730 / CIP 100753 / JCM 10117 / KCTC 9821 / NBRC 16120 / NCIMB 702349 / NCTC 13040</strain>
    </source>
</reference>
<dbReference type="EC" id="4.1.1.97" evidence="3"/>
<dbReference type="SUPFAM" id="SSF158694">
    <property type="entry name" value="UraD-Like"/>
    <property type="match status" value="1"/>
</dbReference>
<dbReference type="eggNOG" id="COG3195">
    <property type="taxonomic scope" value="Bacteria"/>
</dbReference>
<dbReference type="InterPro" id="IPR036778">
    <property type="entry name" value="OHCU_decarboxylase_sf"/>
</dbReference>
<dbReference type="Pfam" id="PF09349">
    <property type="entry name" value="OHCU_decarbox"/>
    <property type="match status" value="1"/>
</dbReference>
<evidence type="ECO:0000256" key="5">
    <source>
        <dbReference type="ARBA" id="ARBA00022793"/>
    </source>
</evidence>
<sequence>MQLTDFNALSPAEAARIAAVWAAIPAWVDGVVTGRPYRTISDLEATATGLAAAWTDRDLDAALAHHPRIGQRAEGDGADARASASEQAAVADATAALHAAITDANAAYESRFGRVFLVRAAGRTAAEILGEAHRRLGNDDDAELREALDALNEIALLRIRSDLTEEAPA</sequence>